<accession>A0A4C1ZKZ2</accession>
<dbReference type="Proteomes" id="UP000299102">
    <property type="component" value="Unassembled WGS sequence"/>
</dbReference>
<evidence type="ECO:0000313" key="3">
    <source>
        <dbReference type="Proteomes" id="UP000299102"/>
    </source>
</evidence>
<name>A0A4C1ZKZ2_EUMVA</name>
<feature type="region of interest" description="Disordered" evidence="1">
    <location>
        <begin position="15"/>
        <end position="69"/>
    </location>
</feature>
<protein>
    <submittedName>
        <fullName evidence="2">Uncharacterized protein</fullName>
    </submittedName>
</protein>
<proteinExistence type="predicted"/>
<keyword evidence="3" id="KW-1185">Reference proteome</keyword>
<dbReference type="OrthoDB" id="10017160at2759"/>
<gene>
    <name evidence="2" type="ORF">EVAR_64186_1</name>
</gene>
<feature type="compositionally biased region" description="Basic and acidic residues" evidence="1">
    <location>
        <begin position="15"/>
        <end position="29"/>
    </location>
</feature>
<dbReference type="AlphaFoldDB" id="A0A4C1ZKZ2"/>
<dbReference type="EMBL" id="BGZK01001849">
    <property type="protein sequence ID" value="GBP87277.1"/>
    <property type="molecule type" value="Genomic_DNA"/>
</dbReference>
<reference evidence="2 3" key="1">
    <citation type="journal article" date="2019" name="Commun. Biol.">
        <title>The bagworm genome reveals a unique fibroin gene that provides high tensile strength.</title>
        <authorList>
            <person name="Kono N."/>
            <person name="Nakamura H."/>
            <person name="Ohtoshi R."/>
            <person name="Tomita M."/>
            <person name="Numata K."/>
            <person name="Arakawa K."/>
        </authorList>
    </citation>
    <scope>NUCLEOTIDE SEQUENCE [LARGE SCALE GENOMIC DNA]</scope>
</reference>
<evidence type="ECO:0000313" key="2">
    <source>
        <dbReference type="EMBL" id="GBP87277.1"/>
    </source>
</evidence>
<organism evidence="2 3">
    <name type="scientific">Eumeta variegata</name>
    <name type="common">Bagworm moth</name>
    <name type="synonym">Eumeta japonica</name>
    <dbReference type="NCBI Taxonomy" id="151549"/>
    <lineage>
        <taxon>Eukaryota</taxon>
        <taxon>Metazoa</taxon>
        <taxon>Ecdysozoa</taxon>
        <taxon>Arthropoda</taxon>
        <taxon>Hexapoda</taxon>
        <taxon>Insecta</taxon>
        <taxon>Pterygota</taxon>
        <taxon>Neoptera</taxon>
        <taxon>Endopterygota</taxon>
        <taxon>Lepidoptera</taxon>
        <taxon>Glossata</taxon>
        <taxon>Ditrysia</taxon>
        <taxon>Tineoidea</taxon>
        <taxon>Psychidae</taxon>
        <taxon>Oiketicinae</taxon>
        <taxon>Eumeta</taxon>
    </lineage>
</organism>
<evidence type="ECO:0000256" key="1">
    <source>
        <dbReference type="SAM" id="MobiDB-lite"/>
    </source>
</evidence>
<sequence>MLRWSDHLDNTNRRRLTKEIHKGDERDAARASLTPFVSPRRHGPTGRPCSPDPQSKALRRRRVADAESNRKLRADPTCVTATLPHDECGIEVRGCWRRRGGGVASVRKLLMLSHALSGALPRGRWTRRLPLFRRCFTSPFKRGRFNLTGDLREVRPSMATAKDNVSAVRLIIETDKRVTYQQIRASLGVGKWFTDAEEVVAAYEKIVEATAKFEWAMCFSRGGVPGAKLINMAECKSGRGLRALCHGALHLSLRGHAISTNK</sequence>
<comment type="caution">
    <text evidence="2">The sequence shown here is derived from an EMBL/GenBank/DDBJ whole genome shotgun (WGS) entry which is preliminary data.</text>
</comment>